<evidence type="ECO:0000256" key="2">
    <source>
        <dbReference type="ARBA" id="ARBA00013161"/>
    </source>
</evidence>
<evidence type="ECO:0000256" key="6">
    <source>
        <dbReference type="ARBA" id="ARBA00022917"/>
    </source>
</evidence>
<dbReference type="AlphaFoldDB" id="A0A2M7FXR0"/>
<dbReference type="PANTHER" id="PTHR43766">
    <property type="entry name" value="TRYPTOPHAN--TRNA LIGASE, MITOCHONDRIAL"/>
    <property type="match status" value="1"/>
</dbReference>
<evidence type="ECO:0000256" key="7">
    <source>
        <dbReference type="ARBA" id="ARBA00023146"/>
    </source>
</evidence>
<evidence type="ECO:0000256" key="10">
    <source>
        <dbReference type="RuleBase" id="RU363036"/>
    </source>
</evidence>
<comment type="caution">
    <text evidence="11">The sequence shown here is derived from an EMBL/GenBank/DDBJ whole genome shotgun (WGS) entry which is preliminary data.</text>
</comment>
<dbReference type="PROSITE" id="PS00178">
    <property type="entry name" value="AA_TRNA_LIGASE_I"/>
    <property type="match status" value="1"/>
</dbReference>
<gene>
    <name evidence="11" type="primary">trpS</name>
    <name evidence="11" type="ORF">COW36_23255</name>
</gene>
<proteinExistence type="inferred from homology"/>
<keyword evidence="4 10" id="KW-0547">Nucleotide-binding</keyword>
<dbReference type="PANTHER" id="PTHR43766:SF1">
    <property type="entry name" value="TRYPTOPHAN--TRNA LIGASE, MITOCHONDRIAL"/>
    <property type="match status" value="1"/>
</dbReference>
<dbReference type="CDD" id="cd00806">
    <property type="entry name" value="TrpRS_core"/>
    <property type="match status" value="1"/>
</dbReference>
<dbReference type="InterPro" id="IPR001412">
    <property type="entry name" value="aa-tRNA-synth_I_CS"/>
</dbReference>
<organism evidence="11 12">
    <name type="scientific">bacterium (Candidatus Blackallbacteria) CG17_big_fil_post_rev_8_21_14_2_50_48_46</name>
    <dbReference type="NCBI Taxonomy" id="2014261"/>
    <lineage>
        <taxon>Bacteria</taxon>
        <taxon>Candidatus Blackallbacteria</taxon>
    </lineage>
</organism>
<keyword evidence="7 10" id="KW-0030">Aminoacyl-tRNA synthetase</keyword>
<dbReference type="EMBL" id="PFFQ01000065">
    <property type="protein sequence ID" value="PIW13962.1"/>
    <property type="molecule type" value="Genomic_DNA"/>
</dbReference>
<evidence type="ECO:0000256" key="9">
    <source>
        <dbReference type="NCBIfam" id="TIGR00233"/>
    </source>
</evidence>
<dbReference type="InterPro" id="IPR050203">
    <property type="entry name" value="Trp-tRNA_synthetase"/>
</dbReference>
<dbReference type="GO" id="GO:0006436">
    <property type="term" value="P:tryptophanyl-tRNA aminoacylation"/>
    <property type="evidence" value="ECO:0007669"/>
    <property type="project" value="UniProtKB-UniRule"/>
</dbReference>
<protein>
    <recommendedName>
        <fullName evidence="2 9">Tryptophan--tRNA ligase</fullName>
        <ecNumber evidence="2 9">6.1.1.2</ecNumber>
    </recommendedName>
</protein>
<evidence type="ECO:0000256" key="1">
    <source>
        <dbReference type="ARBA" id="ARBA00005594"/>
    </source>
</evidence>
<dbReference type="SUPFAM" id="SSF52374">
    <property type="entry name" value="Nucleotidylyl transferase"/>
    <property type="match status" value="1"/>
</dbReference>
<dbReference type="Proteomes" id="UP000231019">
    <property type="component" value="Unassembled WGS sequence"/>
</dbReference>
<dbReference type="Gene3D" id="3.40.50.620">
    <property type="entry name" value="HUPs"/>
    <property type="match status" value="1"/>
</dbReference>
<dbReference type="Pfam" id="PF00579">
    <property type="entry name" value="tRNA-synt_1b"/>
    <property type="match status" value="1"/>
</dbReference>
<evidence type="ECO:0000256" key="4">
    <source>
        <dbReference type="ARBA" id="ARBA00022741"/>
    </source>
</evidence>
<keyword evidence="3 10" id="KW-0436">Ligase</keyword>
<keyword evidence="5 10" id="KW-0067">ATP-binding</keyword>
<evidence type="ECO:0000256" key="5">
    <source>
        <dbReference type="ARBA" id="ARBA00022840"/>
    </source>
</evidence>
<evidence type="ECO:0000313" key="11">
    <source>
        <dbReference type="EMBL" id="PIW13962.1"/>
    </source>
</evidence>
<sequence>MKTHEPPPKKRILTGDRPTGRLHLGHYAGSLVNRIKLQSDYETYILIADVQALTDNYEHPEILQKHIREVVLDYLAVGLDPKQAAFVVQSLVPEIAELTIYYLNLVTLARVERNPTVKTEIKQKFGHEVPMGFVCYPVSQCADITAFGAHLVPVGEDQKPMIELTRDIVARFNQYYGETLIMPEGMYSQVSRLPGTDGQTKMSKSLGNAIYLSDDPATLQKKIMSMFTDPQRIRGTEPGNVEGNPVFTYLDAFHPDPAFVEDLKERYRKGGADEKGKPLLGDVVVKRALINALNELLDPIRTRRQEFEKDDTYVWDVIAEGTRRGRARAAEVMDGVRSAMKLNYPLSL</sequence>
<comment type="similarity">
    <text evidence="1 10">Belongs to the class-I aminoacyl-tRNA synthetase family.</text>
</comment>
<comment type="catalytic activity">
    <reaction evidence="8">
        <text>tRNA(Trp) + L-tryptophan + ATP = L-tryptophyl-tRNA(Trp) + AMP + diphosphate + H(+)</text>
        <dbReference type="Rhea" id="RHEA:24080"/>
        <dbReference type="Rhea" id="RHEA-COMP:9671"/>
        <dbReference type="Rhea" id="RHEA-COMP:9705"/>
        <dbReference type="ChEBI" id="CHEBI:15378"/>
        <dbReference type="ChEBI" id="CHEBI:30616"/>
        <dbReference type="ChEBI" id="CHEBI:33019"/>
        <dbReference type="ChEBI" id="CHEBI:57912"/>
        <dbReference type="ChEBI" id="CHEBI:78442"/>
        <dbReference type="ChEBI" id="CHEBI:78535"/>
        <dbReference type="ChEBI" id="CHEBI:456215"/>
        <dbReference type="EC" id="6.1.1.2"/>
    </reaction>
</comment>
<evidence type="ECO:0000313" key="12">
    <source>
        <dbReference type="Proteomes" id="UP000231019"/>
    </source>
</evidence>
<dbReference type="FunFam" id="1.10.240.10:FF:000005">
    <property type="entry name" value="Tryptophan--tRNA ligase"/>
    <property type="match status" value="1"/>
</dbReference>
<dbReference type="Gene3D" id="1.10.240.10">
    <property type="entry name" value="Tyrosyl-Transfer RNA Synthetase"/>
    <property type="match status" value="1"/>
</dbReference>
<dbReference type="InterPro" id="IPR014729">
    <property type="entry name" value="Rossmann-like_a/b/a_fold"/>
</dbReference>
<name>A0A2M7FXR0_9BACT</name>
<accession>A0A2M7FXR0</accession>
<dbReference type="EC" id="6.1.1.2" evidence="2 9"/>
<reference evidence="11 12" key="1">
    <citation type="submission" date="2017-09" db="EMBL/GenBank/DDBJ databases">
        <title>Depth-based differentiation of microbial function through sediment-hosted aquifers and enrichment of novel symbionts in the deep terrestrial subsurface.</title>
        <authorList>
            <person name="Probst A.J."/>
            <person name="Ladd B."/>
            <person name="Jarett J.K."/>
            <person name="Geller-Mcgrath D.E."/>
            <person name="Sieber C.M."/>
            <person name="Emerson J.B."/>
            <person name="Anantharaman K."/>
            <person name="Thomas B.C."/>
            <person name="Malmstrom R."/>
            <person name="Stieglmeier M."/>
            <person name="Klingl A."/>
            <person name="Woyke T."/>
            <person name="Ryan C.M."/>
            <person name="Banfield J.F."/>
        </authorList>
    </citation>
    <scope>NUCLEOTIDE SEQUENCE [LARGE SCALE GENOMIC DNA]</scope>
    <source>
        <strain evidence="11">CG17_big_fil_post_rev_8_21_14_2_50_48_46</strain>
    </source>
</reference>
<dbReference type="InterPro" id="IPR002306">
    <property type="entry name" value="Trp-tRNA-ligase"/>
</dbReference>
<evidence type="ECO:0000256" key="8">
    <source>
        <dbReference type="ARBA" id="ARBA00049929"/>
    </source>
</evidence>
<dbReference type="GO" id="GO:0005829">
    <property type="term" value="C:cytosol"/>
    <property type="evidence" value="ECO:0007669"/>
    <property type="project" value="TreeGrafter"/>
</dbReference>
<evidence type="ECO:0000256" key="3">
    <source>
        <dbReference type="ARBA" id="ARBA00022598"/>
    </source>
</evidence>
<dbReference type="NCBIfam" id="TIGR00233">
    <property type="entry name" value="trpS"/>
    <property type="match status" value="1"/>
</dbReference>
<dbReference type="GO" id="GO:0005524">
    <property type="term" value="F:ATP binding"/>
    <property type="evidence" value="ECO:0007669"/>
    <property type="project" value="UniProtKB-KW"/>
</dbReference>
<dbReference type="GO" id="GO:0004830">
    <property type="term" value="F:tryptophan-tRNA ligase activity"/>
    <property type="evidence" value="ECO:0007669"/>
    <property type="project" value="UniProtKB-UniRule"/>
</dbReference>
<dbReference type="InterPro" id="IPR002305">
    <property type="entry name" value="aa-tRNA-synth_Ic"/>
</dbReference>
<dbReference type="PRINTS" id="PR01039">
    <property type="entry name" value="TRNASYNTHTRP"/>
</dbReference>
<keyword evidence="6 10" id="KW-0648">Protein biosynthesis</keyword>